<protein>
    <submittedName>
        <fullName evidence="1">Uncharacterized protein</fullName>
    </submittedName>
</protein>
<keyword evidence="2" id="KW-1185">Reference proteome</keyword>
<dbReference type="EMBL" id="LUCH01017210">
    <property type="protein sequence ID" value="KAF5395227.1"/>
    <property type="molecule type" value="Genomic_DNA"/>
</dbReference>
<name>A0A8J4WSW8_9TREM</name>
<comment type="caution">
    <text evidence="1">The sequence shown here is derived from an EMBL/GenBank/DDBJ whole genome shotgun (WGS) entry which is preliminary data.</text>
</comment>
<reference evidence="1" key="1">
    <citation type="submission" date="2019-05" db="EMBL/GenBank/DDBJ databases">
        <title>Annotation for the trematode Paragonimus heterotremus.</title>
        <authorList>
            <person name="Choi Y.-J."/>
        </authorList>
    </citation>
    <scope>NUCLEOTIDE SEQUENCE</scope>
    <source>
        <strain evidence="1">LC</strain>
    </source>
</reference>
<evidence type="ECO:0000313" key="2">
    <source>
        <dbReference type="Proteomes" id="UP000748531"/>
    </source>
</evidence>
<gene>
    <name evidence="1" type="ORF">PHET_04430</name>
</gene>
<sequence length="49" mass="5766">MAFVSSSSQLHPIIILCQRFQFLGSFLLHVLRSHWLFLPRTTARVFIHL</sequence>
<dbReference type="Proteomes" id="UP000748531">
    <property type="component" value="Unassembled WGS sequence"/>
</dbReference>
<proteinExistence type="predicted"/>
<accession>A0A8J4WSW8</accession>
<dbReference type="AlphaFoldDB" id="A0A8J4WSW8"/>
<evidence type="ECO:0000313" key="1">
    <source>
        <dbReference type="EMBL" id="KAF5395227.1"/>
    </source>
</evidence>
<organism evidence="1 2">
    <name type="scientific">Paragonimus heterotremus</name>
    <dbReference type="NCBI Taxonomy" id="100268"/>
    <lineage>
        <taxon>Eukaryota</taxon>
        <taxon>Metazoa</taxon>
        <taxon>Spiralia</taxon>
        <taxon>Lophotrochozoa</taxon>
        <taxon>Platyhelminthes</taxon>
        <taxon>Trematoda</taxon>
        <taxon>Digenea</taxon>
        <taxon>Plagiorchiida</taxon>
        <taxon>Troglotremata</taxon>
        <taxon>Troglotrematidae</taxon>
        <taxon>Paragonimus</taxon>
    </lineage>
</organism>